<dbReference type="GeneID" id="14012625"/>
<keyword evidence="2" id="KW-0378">Hydrolase</keyword>
<reference evidence="4 5" key="1">
    <citation type="journal article" date="2012" name="J. Virol.">
        <title>Genome of Klebsiella sp.-Infecting Bacteriophage vB_KleM_RaK2.</title>
        <authorList>
            <person name="Simoliunas E."/>
            <person name="Kaliniene L."/>
            <person name="Truncaite L."/>
            <person name="Klausa V."/>
            <person name="Zajanckauskaite A."/>
            <person name="Meskys R."/>
        </authorList>
    </citation>
    <scope>NUCLEOTIDE SEQUENCE [LARGE SCALE GENOMIC DNA]</scope>
</reference>
<organism evidence="4 5">
    <name type="scientific">Klebsiella phage vB_KleM_RaK2</name>
    <dbReference type="NCBI Taxonomy" id="1147094"/>
    <lineage>
        <taxon>Viruses</taxon>
        <taxon>Duplodnaviria</taxon>
        <taxon>Heunggongvirae</taxon>
        <taxon>Uroviricota</taxon>
        <taxon>Caudoviricetes</taxon>
        <taxon>Alcyoneusvirus</taxon>
        <taxon>Alcyoneusvirus RaK2</taxon>
    </lineage>
</organism>
<comment type="catalytic activity">
    <reaction evidence="3">
        <text>an N-acyl-L-alpha-aminoacyl-tRNA + H2O = an N-acyl-L-amino acid + a tRNA + H(+)</text>
        <dbReference type="Rhea" id="RHEA:54448"/>
        <dbReference type="Rhea" id="RHEA-COMP:10123"/>
        <dbReference type="Rhea" id="RHEA-COMP:13883"/>
        <dbReference type="ChEBI" id="CHEBI:15377"/>
        <dbReference type="ChEBI" id="CHEBI:15378"/>
        <dbReference type="ChEBI" id="CHEBI:59874"/>
        <dbReference type="ChEBI" id="CHEBI:78442"/>
        <dbReference type="ChEBI" id="CHEBI:138191"/>
        <dbReference type="EC" id="3.1.1.29"/>
    </reaction>
</comment>
<proteinExistence type="predicted"/>
<dbReference type="InterPro" id="IPR002833">
    <property type="entry name" value="PTH2"/>
</dbReference>
<sequence length="126" mass="14266">MSNKEAVNTIQAILIMANDQPNPKELVMAGMTVLHQYNPASPNFVGQAEAEEFKKHWDSWIKNNMEQVVYVCNSEEDMEQIEYQANMESIPLSIFGNGEKCLVLGPFSAEDIERVTHELVEGSIQY</sequence>
<dbReference type="Pfam" id="PF01981">
    <property type="entry name" value="PTH2"/>
    <property type="match status" value="1"/>
</dbReference>
<dbReference type="KEGG" id="vg:14012625"/>
<gene>
    <name evidence="4" type="ORF">RaK2_00037</name>
</gene>
<evidence type="ECO:0000313" key="4">
    <source>
        <dbReference type="EMBL" id="AFA44310.1"/>
    </source>
</evidence>
<dbReference type="RefSeq" id="YP_007007192.1">
    <property type="nucleotide sequence ID" value="NC_019526.1"/>
</dbReference>
<dbReference type="EC" id="3.1.1.29" evidence="1"/>
<evidence type="ECO:0000256" key="3">
    <source>
        <dbReference type="ARBA" id="ARBA00048707"/>
    </source>
</evidence>
<evidence type="ECO:0000256" key="1">
    <source>
        <dbReference type="ARBA" id="ARBA00013260"/>
    </source>
</evidence>
<dbReference type="OrthoDB" id="34630at10239"/>
<dbReference type="GO" id="GO:0004045">
    <property type="term" value="F:peptidyl-tRNA hydrolase activity"/>
    <property type="evidence" value="ECO:0007669"/>
    <property type="project" value="UniProtKB-EC"/>
</dbReference>
<keyword evidence="5" id="KW-1185">Reference proteome</keyword>
<protein>
    <recommendedName>
        <fullName evidence="1">peptidyl-tRNA hydrolase</fullName>
        <ecNumber evidence="1">3.1.1.29</ecNumber>
    </recommendedName>
</protein>
<dbReference type="EMBL" id="JQ513383">
    <property type="protein sequence ID" value="AFA44310.1"/>
    <property type="molecule type" value="Genomic_DNA"/>
</dbReference>
<dbReference type="Gene3D" id="3.40.1490.10">
    <property type="entry name" value="Bit1"/>
    <property type="match status" value="1"/>
</dbReference>
<evidence type="ECO:0000256" key="2">
    <source>
        <dbReference type="ARBA" id="ARBA00022801"/>
    </source>
</evidence>
<accession>H6X3J4</accession>
<evidence type="ECO:0000313" key="5">
    <source>
        <dbReference type="Proteomes" id="UP000007524"/>
    </source>
</evidence>
<dbReference type="InterPro" id="IPR023476">
    <property type="entry name" value="Pep_tRNA_hydro_II_dom_sf"/>
</dbReference>
<dbReference type="Proteomes" id="UP000007524">
    <property type="component" value="Segment"/>
</dbReference>
<name>H6X3J4_9CAUD</name>